<proteinExistence type="predicted"/>
<feature type="non-terminal residue" evidence="1">
    <location>
        <position position="1"/>
    </location>
</feature>
<protein>
    <submittedName>
        <fullName evidence="1">Uncharacterized protein</fullName>
    </submittedName>
</protein>
<organism evidence="1">
    <name type="scientific">Tanacetum cinerariifolium</name>
    <name type="common">Dalmatian daisy</name>
    <name type="synonym">Chrysanthemum cinerariifolium</name>
    <dbReference type="NCBI Taxonomy" id="118510"/>
    <lineage>
        <taxon>Eukaryota</taxon>
        <taxon>Viridiplantae</taxon>
        <taxon>Streptophyta</taxon>
        <taxon>Embryophyta</taxon>
        <taxon>Tracheophyta</taxon>
        <taxon>Spermatophyta</taxon>
        <taxon>Magnoliopsida</taxon>
        <taxon>eudicotyledons</taxon>
        <taxon>Gunneridae</taxon>
        <taxon>Pentapetalae</taxon>
        <taxon>asterids</taxon>
        <taxon>campanulids</taxon>
        <taxon>Asterales</taxon>
        <taxon>Asteraceae</taxon>
        <taxon>Asteroideae</taxon>
        <taxon>Anthemideae</taxon>
        <taxon>Anthemidinae</taxon>
        <taxon>Tanacetum</taxon>
    </lineage>
</organism>
<reference evidence="1" key="1">
    <citation type="journal article" date="2019" name="Sci. Rep.">
        <title>Draft genome of Tanacetum cinerariifolium, the natural source of mosquito coil.</title>
        <authorList>
            <person name="Yamashiro T."/>
            <person name="Shiraishi A."/>
            <person name="Satake H."/>
            <person name="Nakayama K."/>
        </authorList>
    </citation>
    <scope>NUCLEOTIDE SEQUENCE</scope>
</reference>
<name>A0A699X1T3_TANCI</name>
<accession>A0A699X1T3</accession>
<gene>
    <name evidence="1" type="ORF">Tci_925428</name>
</gene>
<dbReference type="EMBL" id="BKCJ011794558">
    <property type="protein sequence ID" value="GFD53459.1"/>
    <property type="molecule type" value="Genomic_DNA"/>
</dbReference>
<comment type="caution">
    <text evidence="1">The sequence shown here is derived from an EMBL/GenBank/DDBJ whole genome shotgun (WGS) entry which is preliminary data.</text>
</comment>
<dbReference type="AlphaFoldDB" id="A0A699X1T3"/>
<sequence length="92" mass="9421">EVLAIENDQVLEAAGDEQLTVAGDPQVATAQPALAVSLDEGVRGGLRVLPVALGDACPGDPDFTDLPGRQHLLSCRVNNAQVVVVATPAAPR</sequence>
<evidence type="ECO:0000313" key="1">
    <source>
        <dbReference type="EMBL" id="GFD53459.1"/>
    </source>
</evidence>